<organism evidence="1 2">
    <name type="scientific">Olivibacter ginsenosidimutans</name>
    <dbReference type="NCBI Taxonomy" id="1176537"/>
    <lineage>
        <taxon>Bacteria</taxon>
        <taxon>Pseudomonadati</taxon>
        <taxon>Bacteroidota</taxon>
        <taxon>Sphingobacteriia</taxon>
        <taxon>Sphingobacteriales</taxon>
        <taxon>Sphingobacteriaceae</taxon>
        <taxon>Olivibacter</taxon>
    </lineage>
</organism>
<dbReference type="InterPro" id="IPR053143">
    <property type="entry name" value="Arylsulfate_ST"/>
</dbReference>
<dbReference type="PANTHER" id="PTHR35340">
    <property type="entry name" value="PQQ ENZYME REPEAT PROTEIN-RELATED"/>
    <property type="match status" value="1"/>
</dbReference>
<dbReference type="RefSeq" id="WP_345233644.1">
    <property type="nucleotide sequence ID" value="NZ_BAABIQ010000042.1"/>
</dbReference>
<sequence>MKIIKIGLTIGLVVLLYGAYYAYSRYVQIVDIHLSSPDNSAIKEMIQVTLDKPAPLYVEYWCGEDGQHVVTPVSKEGKKHQVHLLLLETDTTYHYRIILDRLVPTKSKTFSFRTRKQSPWMVHDWIKEDHPHDPKAIGNELIMLCYREFPGYIAMVDGKGHIKWYWQDEQLGVRIASLTPRSTILALLAPVGKDEFLKPQPNKPFVKSGMGYGLRTGKIGFMGGTQLAEIDLTGHVRWRLDVEKLGLIVHHDLQMDKAGHIVAVVRDFILRDQGAHAPKDTLWGDAVVTLDTTGKVLKKWSTWDHWNLKADKRLDSLKHDRFHINTISFDRDSNYLVSSPIENQVWKINAQTGETMWRLGKGGDFQLDKSTYFYFQHAPYINQKGDLMLFDNGDFSPRDSTTAGKTSRALSFTINEQAKTALKKLDVPLPNKQFTARMGSAYLLENGHVVQTSSKTGSVLISSPTGKVLWELNTYFIPYRAIPVPATFWQGYVSNSN</sequence>
<dbReference type="EMBL" id="BAABIQ010000042">
    <property type="protein sequence ID" value="GAA4802562.1"/>
    <property type="molecule type" value="Genomic_DNA"/>
</dbReference>
<reference evidence="2" key="1">
    <citation type="journal article" date="2019" name="Int. J. Syst. Evol. Microbiol.">
        <title>The Global Catalogue of Microorganisms (GCM) 10K type strain sequencing project: providing services to taxonomists for standard genome sequencing and annotation.</title>
        <authorList>
            <consortium name="The Broad Institute Genomics Platform"/>
            <consortium name="The Broad Institute Genome Sequencing Center for Infectious Disease"/>
            <person name="Wu L."/>
            <person name="Ma J."/>
        </authorList>
    </citation>
    <scope>NUCLEOTIDE SEQUENCE [LARGE SCALE GENOMIC DNA]</scope>
    <source>
        <strain evidence="2">JCM 18200</strain>
    </source>
</reference>
<keyword evidence="2" id="KW-1185">Reference proteome</keyword>
<accession>A0ABP9BYX0</accession>
<evidence type="ECO:0000313" key="1">
    <source>
        <dbReference type="EMBL" id="GAA4802562.1"/>
    </source>
</evidence>
<proteinExistence type="predicted"/>
<dbReference type="SUPFAM" id="SSF63829">
    <property type="entry name" value="Calcium-dependent phosphotriesterase"/>
    <property type="match status" value="1"/>
</dbReference>
<name>A0ABP9BYX0_9SPHI</name>
<dbReference type="InterPro" id="IPR010262">
    <property type="entry name" value="Arylsulfotransferase_bact"/>
</dbReference>
<dbReference type="Pfam" id="PF05935">
    <property type="entry name" value="Arylsulfotrans"/>
    <property type="match status" value="1"/>
</dbReference>
<gene>
    <name evidence="1" type="ORF">GCM10023231_34420</name>
</gene>
<comment type="caution">
    <text evidence="1">The sequence shown here is derived from an EMBL/GenBank/DDBJ whole genome shotgun (WGS) entry which is preliminary data.</text>
</comment>
<dbReference type="Proteomes" id="UP001501411">
    <property type="component" value="Unassembled WGS sequence"/>
</dbReference>
<dbReference type="PANTHER" id="PTHR35340:SF5">
    <property type="entry name" value="ASST-DOMAIN-CONTAINING PROTEIN"/>
    <property type="match status" value="1"/>
</dbReference>
<evidence type="ECO:0000313" key="2">
    <source>
        <dbReference type="Proteomes" id="UP001501411"/>
    </source>
</evidence>
<evidence type="ECO:0008006" key="3">
    <source>
        <dbReference type="Google" id="ProtNLM"/>
    </source>
</evidence>
<protein>
    <recommendedName>
        <fullName evidence="3">Arylsulfotransferase ASST</fullName>
    </recommendedName>
</protein>